<dbReference type="RefSeq" id="WP_108736293.1">
    <property type="nucleotide sequence ID" value="NZ_CP020919.1"/>
</dbReference>
<sequence>MNKLYIIALLSVIYNNCYSQDNNLRSATYFLDLATKEPIQDVSVKYFNTNDTVTYISNIKGAVNSDPKFRFLKVTHLNYKDTILINSATTFFLTPLNHNLQEVKVEKNKIKNNFGISVLKHLMDYSINFVYKDRASLYIPYEEQFASKNIQYLKYELVDILGVKNMKYLPFKANIYSVDTITMLPDTIIYKSKIIKKSDRKKWVIIDVASEKIQIPKEGVFIVFEVLDRADYKTEYVNSSQGQIPAVPTVRAKFHDAASKQKSYLLRTTDNNELIMEWESLDCDLQMEVEFEK</sequence>
<reference evidence="1 2" key="1">
    <citation type="submission" date="2017-04" db="EMBL/GenBank/DDBJ databases">
        <title>Complete genome sequence of Flavobacterium kingsejong AJ004.</title>
        <authorList>
            <person name="Lee P.C."/>
        </authorList>
    </citation>
    <scope>NUCLEOTIDE SEQUENCE [LARGE SCALE GENOMIC DNA]</scope>
    <source>
        <strain evidence="1 2">AJ004</strain>
    </source>
</reference>
<name>A0A2S1LLR6_9FLAO</name>
<accession>A0A2S1LLR6</accession>
<organism evidence="1 2">
    <name type="scientific">Flavobacterium kingsejongi</name>
    <dbReference type="NCBI Taxonomy" id="1678728"/>
    <lineage>
        <taxon>Bacteria</taxon>
        <taxon>Pseudomonadati</taxon>
        <taxon>Bacteroidota</taxon>
        <taxon>Flavobacteriia</taxon>
        <taxon>Flavobacteriales</taxon>
        <taxon>Flavobacteriaceae</taxon>
        <taxon>Flavobacterium</taxon>
    </lineage>
</organism>
<gene>
    <name evidence="1" type="ORF">FK004_05130</name>
</gene>
<dbReference type="KEGG" id="fki:FK004_05130"/>
<keyword evidence="2" id="KW-1185">Reference proteome</keyword>
<dbReference type="AlphaFoldDB" id="A0A2S1LLR6"/>
<proteinExistence type="predicted"/>
<evidence type="ECO:0000313" key="1">
    <source>
        <dbReference type="EMBL" id="AWG24659.1"/>
    </source>
</evidence>
<evidence type="ECO:0000313" key="2">
    <source>
        <dbReference type="Proteomes" id="UP000244677"/>
    </source>
</evidence>
<dbReference type="Proteomes" id="UP000244677">
    <property type="component" value="Chromosome"/>
</dbReference>
<protein>
    <submittedName>
        <fullName evidence="1">Uncharacterized protein</fullName>
    </submittedName>
</protein>
<dbReference type="OrthoDB" id="1342686at2"/>
<dbReference type="EMBL" id="CP020919">
    <property type="protein sequence ID" value="AWG24659.1"/>
    <property type="molecule type" value="Genomic_DNA"/>
</dbReference>